<dbReference type="CDD" id="cd00995">
    <property type="entry name" value="PBP2_NikA_DppA_OppA_like"/>
    <property type="match status" value="1"/>
</dbReference>
<dbReference type="SUPFAM" id="SSF53850">
    <property type="entry name" value="Periplasmic binding protein-like II"/>
    <property type="match status" value="1"/>
</dbReference>
<evidence type="ECO:0000259" key="5">
    <source>
        <dbReference type="Pfam" id="PF00496"/>
    </source>
</evidence>
<dbReference type="EMBL" id="JBHPBY010000440">
    <property type="protein sequence ID" value="MFC1853182.1"/>
    <property type="molecule type" value="Genomic_DNA"/>
</dbReference>
<dbReference type="PANTHER" id="PTHR30290:SF10">
    <property type="entry name" value="PERIPLASMIC OLIGOPEPTIDE-BINDING PROTEIN-RELATED"/>
    <property type="match status" value="1"/>
</dbReference>
<evidence type="ECO:0000313" key="7">
    <source>
        <dbReference type="Proteomes" id="UP001594351"/>
    </source>
</evidence>
<reference evidence="6 7" key="1">
    <citation type="submission" date="2024-09" db="EMBL/GenBank/DDBJ databases">
        <title>Laminarin stimulates single cell rates of sulfate reduction while oxygen inhibits transcriptomic activity in coastal marine sediment.</title>
        <authorList>
            <person name="Lindsay M."/>
            <person name="Orcutt B."/>
            <person name="Emerson D."/>
            <person name="Stepanauskas R."/>
            <person name="D'Angelo T."/>
        </authorList>
    </citation>
    <scope>NUCLEOTIDE SEQUENCE [LARGE SCALE GENOMIC DNA]</scope>
    <source>
        <strain evidence="6">SAG AM-311-K15</strain>
    </source>
</reference>
<sequence length="534" mass="61402">MQLIVRTSVSCVLMCSILMYLIVQTAEAVIQPAYGGQIITPLSVVELELDPLRIYNWEHLWIGRHLYETLVQFQNGEPRAALARAWSSTDNKKVWQFYIREGVYFADQRPLTATDVKLSLQRTLLHLGRHSLSTPLTDLVGADEFIAGNAPGSIGITVKDEKTLELRFKHPQHHLISELAQLKYAVLAQGHYDQHAPVGTGPFFIKSYTPGRTIQVLDRNKNYYRGRPYLDKIIISLGVTPTEAQQAFEAEEYDFIFQVPGMRIIYPYQENTKFFRQKRLHSVGTMYFDLNTDHVLLKNAVFRKAIKLALDLESIQKILLKGEGSIARSFISPHLSLHHTLHEPLEFNPGRARQLVQSLQRTDSRNQSFVLYVPSGYRLLKYIAGRIQVNLLDTGIKMIIEEQTLSEIEQRISAAEYDSALRLYFPESPDPYLILKTQIEHLFSIPIETRKTILQPIRLQLALSEEIAHSESQRMTNLFRFENELLKRNIIIPLFHPSITWLEKRNLYGLAFTSTGLLELENVWIKPAFTSTEE</sequence>
<dbReference type="Pfam" id="PF00496">
    <property type="entry name" value="SBP_bac_5"/>
    <property type="match status" value="1"/>
</dbReference>
<protein>
    <submittedName>
        <fullName evidence="6">ABC transporter substrate-binding protein</fullName>
    </submittedName>
</protein>
<evidence type="ECO:0000313" key="6">
    <source>
        <dbReference type="EMBL" id="MFC1853182.1"/>
    </source>
</evidence>
<organism evidence="6 7">
    <name type="scientific">candidate division CSSED10-310 bacterium</name>
    <dbReference type="NCBI Taxonomy" id="2855610"/>
    <lineage>
        <taxon>Bacteria</taxon>
        <taxon>Bacteria division CSSED10-310</taxon>
    </lineage>
</organism>
<dbReference type="Proteomes" id="UP001594351">
    <property type="component" value="Unassembled WGS sequence"/>
</dbReference>
<dbReference type="PANTHER" id="PTHR30290">
    <property type="entry name" value="PERIPLASMIC BINDING COMPONENT OF ABC TRANSPORTER"/>
    <property type="match status" value="1"/>
</dbReference>
<name>A0ABV6Z3Z8_UNCC1</name>
<comment type="similarity">
    <text evidence="2">Belongs to the bacterial solute-binding protein 5 family.</text>
</comment>
<keyword evidence="4" id="KW-0732">Signal</keyword>
<gene>
    <name evidence="6" type="ORF">ACFL27_23540</name>
</gene>
<evidence type="ECO:0000256" key="1">
    <source>
        <dbReference type="ARBA" id="ARBA00004196"/>
    </source>
</evidence>
<keyword evidence="3" id="KW-0813">Transport</keyword>
<proteinExistence type="inferred from homology"/>
<accession>A0ABV6Z3Z8</accession>
<dbReference type="Gene3D" id="3.40.190.10">
    <property type="entry name" value="Periplasmic binding protein-like II"/>
    <property type="match status" value="1"/>
</dbReference>
<dbReference type="InterPro" id="IPR000914">
    <property type="entry name" value="SBP_5_dom"/>
</dbReference>
<keyword evidence="7" id="KW-1185">Reference proteome</keyword>
<evidence type="ECO:0000256" key="4">
    <source>
        <dbReference type="ARBA" id="ARBA00022729"/>
    </source>
</evidence>
<feature type="domain" description="Solute-binding protein family 5" evidence="5">
    <location>
        <begin position="77"/>
        <end position="435"/>
    </location>
</feature>
<dbReference type="Gene3D" id="3.10.105.10">
    <property type="entry name" value="Dipeptide-binding Protein, Domain 3"/>
    <property type="match status" value="1"/>
</dbReference>
<dbReference type="InterPro" id="IPR039424">
    <property type="entry name" value="SBP_5"/>
</dbReference>
<evidence type="ECO:0000256" key="2">
    <source>
        <dbReference type="ARBA" id="ARBA00005695"/>
    </source>
</evidence>
<comment type="caution">
    <text evidence="6">The sequence shown here is derived from an EMBL/GenBank/DDBJ whole genome shotgun (WGS) entry which is preliminary data.</text>
</comment>
<evidence type="ECO:0000256" key="3">
    <source>
        <dbReference type="ARBA" id="ARBA00022448"/>
    </source>
</evidence>
<comment type="subcellular location">
    <subcellularLocation>
        <location evidence="1">Cell envelope</location>
    </subcellularLocation>
</comment>